<dbReference type="Gene3D" id="1.20.58.60">
    <property type="match status" value="1"/>
</dbReference>
<dbReference type="Proteomes" id="UP001626550">
    <property type="component" value="Unassembled WGS sequence"/>
</dbReference>
<organism evidence="1 2">
    <name type="scientific">Cichlidogyrus casuarinus</name>
    <dbReference type="NCBI Taxonomy" id="1844966"/>
    <lineage>
        <taxon>Eukaryota</taxon>
        <taxon>Metazoa</taxon>
        <taxon>Spiralia</taxon>
        <taxon>Lophotrochozoa</taxon>
        <taxon>Platyhelminthes</taxon>
        <taxon>Monogenea</taxon>
        <taxon>Monopisthocotylea</taxon>
        <taxon>Dactylogyridea</taxon>
        <taxon>Ancyrocephalidae</taxon>
        <taxon>Cichlidogyrus</taxon>
    </lineage>
</organism>
<name>A0ABD2QCU3_9PLAT</name>
<accession>A0ABD2QCU3</accession>
<sequence>MDELCNSFRHLTYQALYDDLLVRRSDLNKIKEQAEELAALGLPERLSGLASEHESLISICRDVNARLELLATEQRNFKNLVEDLSKWISSQCTRLSICADLEVPVETLRANLSTVKDISNQLDQGQAKVLQAEECADRVNTNASNVAMIAEEALRLVNQRQTFHDTKAGPFLSPRQRVVIQQHQSIGDKAKTTVHEDLEECIRKLVKFEEMHSRLENFVSRLELEEKACAQIGQSALDRYEQQELTAQAVNQFWQEYAERYRSMRREIESEQGEFEDLKMLVTKIHVPGMVPKANSLIQRFVTLRNEVQTRNDRINQFQREHDNFSEVANSYERWAIGMNFKLLNSSKQDLTESAVPPAKQETSLVEAKRSAQHHSELTKEIETQGKVYQTRILTLLESLKNSLSLGKETAHTSQILVLRYLLF</sequence>
<evidence type="ECO:0000313" key="2">
    <source>
        <dbReference type="Proteomes" id="UP001626550"/>
    </source>
</evidence>
<evidence type="ECO:0000313" key="1">
    <source>
        <dbReference type="EMBL" id="KAL3316131.1"/>
    </source>
</evidence>
<proteinExistence type="predicted"/>
<gene>
    <name evidence="1" type="ORF">Ciccas_005226</name>
</gene>
<reference evidence="1 2" key="1">
    <citation type="submission" date="2024-11" db="EMBL/GenBank/DDBJ databases">
        <title>Adaptive evolution of stress response genes in parasites aligns with host niche diversity.</title>
        <authorList>
            <person name="Hahn C."/>
            <person name="Resl P."/>
        </authorList>
    </citation>
    <scope>NUCLEOTIDE SEQUENCE [LARGE SCALE GENOMIC DNA]</scope>
    <source>
        <strain evidence="1">EGGRZ-B1_66</strain>
        <tissue evidence="1">Body</tissue>
    </source>
</reference>
<dbReference type="AlphaFoldDB" id="A0ABD2QCU3"/>
<comment type="caution">
    <text evidence="1">The sequence shown here is derived from an EMBL/GenBank/DDBJ whole genome shotgun (WGS) entry which is preliminary data.</text>
</comment>
<dbReference type="SUPFAM" id="SSF46966">
    <property type="entry name" value="Spectrin repeat"/>
    <property type="match status" value="1"/>
</dbReference>
<evidence type="ECO:0008006" key="3">
    <source>
        <dbReference type="Google" id="ProtNLM"/>
    </source>
</evidence>
<dbReference type="EMBL" id="JBJKFK010000595">
    <property type="protein sequence ID" value="KAL3316131.1"/>
    <property type="molecule type" value="Genomic_DNA"/>
</dbReference>
<protein>
    <recommendedName>
        <fullName evidence="3">Muscle-specific protein 300</fullName>
    </recommendedName>
</protein>
<keyword evidence="2" id="KW-1185">Reference proteome</keyword>